<dbReference type="Pfam" id="PF18335">
    <property type="entry name" value="SH3_13"/>
    <property type="match status" value="1"/>
</dbReference>
<organism evidence="6 7">
    <name type="scientific">Acidaminococcus fermentans</name>
    <dbReference type="NCBI Taxonomy" id="905"/>
    <lineage>
        <taxon>Bacteria</taxon>
        <taxon>Bacillati</taxon>
        <taxon>Bacillota</taxon>
        <taxon>Negativicutes</taxon>
        <taxon>Acidaminococcales</taxon>
        <taxon>Acidaminococcaceae</taxon>
        <taxon>Acidaminococcus</taxon>
    </lineage>
</organism>
<dbReference type="Pfam" id="PF23139">
    <property type="entry name" value="OB_YrrC"/>
    <property type="match status" value="1"/>
</dbReference>
<dbReference type="CDD" id="cd18809">
    <property type="entry name" value="SF1_C_RecD"/>
    <property type="match status" value="1"/>
</dbReference>
<dbReference type="SUPFAM" id="SSF52540">
    <property type="entry name" value="P-loop containing nucleoside triphosphate hydrolases"/>
    <property type="match status" value="1"/>
</dbReference>
<evidence type="ECO:0000313" key="6">
    <source>
        <dbReference type="EMBL" id="SDW42806.1"/>
    </source>
</evidence>
<dbReference type="GO" id="GO:0009338">
    <property type="term" value="C:exodeoxyribonuclease V complex"/>
    <property type="evidence" value="ECO:0007669"/>
    <property type="project" value="TreeGrafter"/>
</dbReference>
<evidence type="ECO:0000259" key="4">
    <source>
        <dbReference type="SMART" id="SM00278"/>
    </source>
</evidence>
<dbReference type="InterPro" id="IPR050534">
    <property type="entry name" value="Coronavir_polyprotein_1ab"/>
</dbReference>
<dbReference type="GO" id="GO:0006310">
    <property type="term" value="P:DNA recombination"/>
    <property type="evidence" value="ECO:0007669"/>
    <property type="project" value="InterPro"/>
</dbReference>
<feature type="domain" description="AAA+ ATPase" evidence="5">
    <location>
        <begin position="336"/>
        <end position="487"/>
    </location>
</feature>
<dbReference type="RefSeq" id="WP_074704166.1">
    <property type="nucleotide sequence ID" value="NZ_FNOP01000001.1"/>
</dbReference>
<dbReference type="Pfam" id="PF14490">
    <property type="entry name" value="HHH_RecD2"/>
    <property type="match status" value="1"/>
</dbReference>
<dbReference type="Proteomes" id="UP000182379">
    <property type="component" value="Unassembled WGS sequence"/>
</dbReference>
<dbReference type="CDD" id="cd17933">
    <property type="entry name" value="DEXSc_RecD-like"/>
    <property type="match status" value="1"/>
</dbReference>
<feature type="domain" description="Helix-hairpin-helix DNA-binding motif class 1" evidence="4">
    <location>
        <begin position="120"/>
        <end position="139"/>
    </location>
</feature>
<dbReference type="SUPFAM" id="SSF47781">
    <property type="entry name" value="RuvA domain 2-like"/>
    <property type="match status" value="1"/>
</dbReference>
<comment type="caution">
    <text evidence="6">The sequence shown here is derived from an EMBL/GenBank/DDBJ whole genome shotgun (WGS) entry which is preliminary data.</text>
</comment>
<dbReference type="InterPro" id="IPR027785">
    <property type="entry name" value="UvrD-like_helicase_C"/>
</dbReference>
<dbReference type="GO" id="GO:0017116">
    <property type="term" value="F:single-stranded DNA helicase activity"/>
    <property type="evidence" value="ECO:0007669"/>
    <property type="project" value="TreeGrafter"/>
</dbReference>
<dbReference type="InterPro" id="IPR006345">
    <property type="entry name" value="RecD2"/>
</dbReference>
<dbReference type="InterPro" id="IPR041451">
    <property type="entry name" value="RecD2_SH13"/>
</dbReference>
<dbReference type="Pfam" id="PF14520">
    <property type="entry name" value="HHH_5"/>
    <property type="match status" value="1"/>
</dbReference>
<comment type="similarity">
    <text evidence="3">Belongs to the RecD family. RecD2 subfamily.</text>
</comment>
<dbReference type="GO" id="GO:0016787">
    <property type="term" value="F:hydrolase activity"/>
    <property type="evidence" value="ECO:0007669"/>
    <property type="project" value="UniProtKB-KW"/>
</dbReference>
<evidence type="ECO:0000259" key="5">
    <source>
        <dbReference type="SMART" id="SM00382"/>
    </source>
</evidence>
<dbReference type="Pfam" id="PF13538">
    <property type="entry name" value="UvrD_C_2"/>
    <property type="match status" value="1"/>
</dbReference>
<dbReference type="Gene3D" id="1.10.10.2220">
    <property type="match status" value="1"/>
</dbReference>
<dbReference type="AlphaFoldDB" id="A0A1H2TFS6"/>
<dbReference type="Gene3D" id="2.30.30.940">
    <property type="match status" value="1"/>
</dbReference>
<dbReference type="GO" id="GO:0005524">
    <property type="term" value="F:ATP binding"/>
    <property type="evidence" value="ECO:0007669"/>
    <property type="project" value="UniProtKB-UniRule"/>
</dbReference>
<dbReference type="EC" id="5.6.2.3" evidence="3"/>
<dbReference type="InterPro" id="IPR003583">
    <property type="entry name" value="Hlx-hairpin-Hlx_DNA-bd_motif"/>
</dbReference>
<dbReference type="GO" id="GO:0006281">
    <property type="term" value="P:DNA repair"/>
    <property type="evidence" value="ECO:0007669"/>
    <property type="project" value="InterPro"/>
</dbReference>
<dbReference type="EMBL" id="FNOP01000001">
    <property type="protein sequence ID" value="SDW42806.1"/>
    <property type="molecule type" value="Genomic_DNA"/>
</dbReference>
<evidence type="ECO:0000256" key="2">
    <source>
        <dbReference type="ARBA" id="ARBA00022840"/>
    </source>
</evidence>
<proteinExistence type="inferred from homology"/>
<keyword evidence="1 3" id="KW-0547">Nucleotide-binding</keyword>
<evidence type="ECO:0000313" key="7">
    <source>
        <dbReference type="Proteomes" id="UP000182379"/>
    </source>
</evidence>
<dbReference type="HAMAP" id="MF_01488">
    <property type="entry name" value="RecD2"/>
    <property type="match status" value="1"/>
</dbReference>
<dbReference type="SMART" id="SM00278">
    <property type="entry name" value="HhH1"/>
    <property type="match status" value="2"/>
</dbReference>
<name>A0A1H2TFS6_ACIFE</name>
<dbReference type="InterPro" id="IPR003593">
    <property type="entry name" value="AAA+_ATPase"/>
</dbReference>
<dbReference type="GO" id="GO:0003677">
    <property type="term" value="F:DNA binding"/>
    <property type="evidence" value="ECO:0007669"/>
    <property type="project" value="UniProtKB-UniRule"/>
</dbReference>
<keyword evidence="2 3" id="KW-0067">ATP-binding</keyword>
<dbReference type="InterPro" id="IPR029493">
    <property type="entry name" value="RecD2-like_HHH"/>
</dbReference>
<gene>
    <name evidence="3" type="primary">recD2</name>
    <name evidence="6" type="ORF">SAMN05216495_101217</name>
</gene>
<dbReference type="PANTHER" id="PTHR43788">
    <property type="entry name" value="DNA2/NAM7 HELICASE FAMILY MEMBER"/>
    <property type="match status" value="1"/>
</dbReference>
<dbReference type="InterPro" id="IPR010994">
    <property type="entry name" value="RuvA_2-like"/>
</dbReference>
<feature type="domain" description="Helix-hairpin-helix DNA-binding motif class 1" evidence="4">
    <location>
        <begin position="184"/>
        <end position="203"/>
    </location>
</feature>
<accession>A0A1H2TFS6</accession>
<dbReference type="Pfam" id="PF13245">
    <property type="entry name" value="AAA_19"/>
    <property type="match status" value="1"/>
</dbReference>
<dbReference type="InterPro" id="IPR055446">
    <property type="entry name" value="RecD2_N_OB"/>
</dbReference>
<protein>
    <recommendedName>
        <fullName evidence="3">ATP-dependent RecD2 DNA helicase</fullName>
        <ecNumber evidence="3">5.6.2.3</ecNumber>
    </recommendedName>
    <alternativeName>
        <fullName evidence="3">DNA 5'-3' helicase subunit RecD2</fullName>
    </alternativeName>
</protein>
<dbReference type="InterPro" id="IPR027417">
    <property type="entry name" value="P-loop_NTPase"/>
</dbReference>
<dbReference type="SMART" id="SM00382">
    <property type="entry name" value="AAA"/>
    <property type="match status" value="1"/>
</dbReference>
<dbReference type="Gene3D" id="3.40.50.300">
    <property type="entry name" value="P-loop containing nucleotide triphosphate hydrolases"/>
    <property type="match status" value="2"/>
</dbReference>
<evidence type="ECO:0000256" key="1">
    <source>
        <dbReference type="ARBA" id="ARBA00022741"/>
    </source>
</evidence>
<evidence type="ECO:0000256" key="3">
    <source>
        <dbReference type="HAMAP-Rule" id="MF_01488"/>
    </source>
</evidence>
<keyword evidence="3" id="KW-0378">Hydrolase</keyword>
<comment type="catalytic activity">
    <reaction evidence="3">
        <text>ATP + H2O = ADP + phosphate + H(+)</text>
        <dbReference type="Rhea" id="RHEA:13065"/>
        <dbReference type="ChEBI" id="CHEBI:15377"/>
        <dbReference type="ChEBI" id="CHEBI:15378"/>
        <dbReference type="ChEBI" id="CHEBI:30616"/>
        <dbReference type="ChEBI" id="CHEBI:43474"/>
        <dbReference type="ChEBI" id="CHEBI:456216"/>
        <dbReference type="EC" id="5.6.2.3"/>
    </reaction>
</comment>
<keyword evidence="3" id="KW-0413">Isomerase</keyword>
<comment type="function">
    <text evidence="3">DNA-dependent ATPase and ATP-dependent 5'-3' DNA helicase. Has no activity on blunt DNA or DNA with 3'-overhangs, requires at least 10 bases of 5'-ssDNA for helicase activity.</text>
</comment>
<keyword evidence="3" id="KW-0347">Helicase</keyword>
<reference evidence="6 7" key="1">
    <citation type="submission" date="2016-10" db="EMBL/GenBank/DDBJ databases">
        <authorList>
            <person name="Varghese N."/>
            <person name="Submissions S."/>
        </authorList>
    </citation>
    <scope>NUCLEOTIDE SEQUENCE [LARGE SCALE GENOMIC DNA]</scope>
    <source>
        <strain evidence="6 7">WCC6</strain>
    </source>
</reference>
<dbReference type="PANTHER" id="PTHR43788:SF6">
    <property type="entry name" value="DNA HELICASE B"/>
    <property type="match status" value="1"/>
</dbReference>
<feature type="binding site" evidence="3">
    <location>
        <begin position="347"/>
        <end position="351"/>
    </location>
    <ligand>
        <name>ATP</name>
        <dbReference type="ChEBI" id="CHEBI:30616"/>
    </ligand>
</feature>
<dbReference type="GO" id="GO:0043139">
    <property type="term" value="F:5'-3' DNA helicase activity"/>
    <property type="evidence" value="ECO:0007669"/>
    <property type="project" value="UniProtKB-UniRule"/>
</dbReference>
<sequence>MAESVTIEITVKNIVFQADTGTFSVFRGENPEVGTISIVYRGQAPYAGEQIRLAGIWGDHPRFGRQFQAQSWEAVQPRGSEGLVRMLGSGVLKGVGPAMAQRIVDQFGEDTLEVLEKFPERLREVSGIGKKKAEAIITSYGELRENRELVFFLESHGISGNFAPRIQALYGSTAVTRISNNPYCLAEDVEGIGFRTADALARNLGMDEHGDERIRAGIHYTLLQGAGQGHTCVPDSWLVGNAARVLQVDPLEVRQVFDQLLRDNLLRVEDRGDHVCVYPEYLYRAEEGVAHRLLALRDNVNALWKVDYQKIIREWERDERIRLAPEQAEAVKASVDHGVFVLTGGPGTGKTTVVKGILSVMEQAGCKILLAAPTGRAAKRLSESAGKPALTVHRLLEYTPNGEGDSFWGRNEDNPLEADAVIVDEASMMDIVLMYNLLKALPLGCRLILVGDVDQLPSVGPGSVLQDIIRSGTMPIVRLENVFRQAELSPIVRNAHRINQGLMPQWEGEKDFRFREFATEEETMHYIVDLYVHLAARQPQDAIQVLTPMHKNLCGVENLNNMLQARMNPPSPEKQEYRGSFLLLREGDKVMQIRNNYDKNVFNGDIGRICSIQGAHVTVDFPDRAEGEAVTYEGAEVSDLRLAYAMSVHKSQGSEYAVVLMPLVLSHYILLQRNLFYTAITRAKKQVYLAGSRRALRTAVENDRTRKRYSLLAERLKRYGE</sequence>
<keyword evidence="3" id="KW-0238">DNA-binding</keyword>
<dbReference type="NCBIfam" id="TIGR01448">
    <property type="entry name" value="recD_rel"/>
    <property type="match status" value="1"/>
</dbReference>
<dbReference type="Gene3D" id="1.10.150.20">
    <property type="entry name" value="5' to 3' exonuclease, C-terminal subdomain"/>
    <property type="match status" value="1"/>
</dbReference>